<dbReference type="NCBIfam" id="TIGR03840">
    <property type="entry name" value="TMPT_Se_Te"/>
    <property type="match status" value="1"/>
</dbReference>
<evidence type="ECO:0000256" key="4">
    <source>
        <dbReference type="ARBA" id="ARBA00011905"/>
    </source>
</evidence>
<keyword evidence="6 9" id="KW-0489">Methyltransferase</keyword>
<feature type="binding site" evidence="9">
    <location>
        <position position="10"/>
    </location>
    <ligand>
        <name>S-adenosyl-L-methionine</name>
        <dbReference type="ChEBI" id="CHEBI:59789"/>
    </ligand>
</feature>
<evidence type="ECO:0000256" key="8">
    <source>
        <dbReference type="ARBA" id="ARBA00022691"/>
    </source>
</evidence>
<dbReference type="NCBIfam" id="NF009732">
    <property type="entry name" value="PRK13255.1"/>
    <property type="match status" value="1"/>
</dbReference>
<keyword evidence="5 9" id="KW-0963">Cytoplasm</keyword>
<feature type="binding site" evidence="9">
    <location>
        <position position="45"/>
    </location>
    <ligand>
        <name>S-adenosyl-L-methionine</name>
        <dbReference type="ChEBI" id="CHEBI:59789"/>
    </ligand>
</feature>
<dbReference type="EMBL" id="JALKCH010000004">
    <property type="protein sequence ID" value="MCK0196559.1"/>
    <property type="molecule type" value="Genomic_DNA"/>
</dbReference>
<dbReference type="PIRSF" id="PIRSF023956">
    <property type="entry name" value="Thiopurine_S-methyltransferase"/>
    <property type="match status" value="1"/>
</dbReference>
<accession>A0ABT0D9C7</accession>
<reference evidence="10 11" key="1">
    <citation type="submission" date="2022-04" db="EMBL/GenBank/DDBJ databases">
        <authorList>
            <person name="Grouzdev D.S."/>
            <person name="Pantiukh K.S."/>
            <person name="Krutkina M.S."/>
        </authorList>
    </citation>
    <scope>NUCLEOTIDE SEQUENCE [LARGE SCALE GENOMIC DNA]</scope>
    <source>
        <strain evidence="10 11">6x-1</strain>
    </source>
</reference>
<evidence type="ECO:0000256" key="2">
    <source>
        <dbReference type="ARBA" id="ARBA00004496"/>
    </source>
</evidence>
<gene>
    <name evidence="10" type="primary">tmpT</name>
    <name evidence="9" type="synonym">tpm</name>
    <name evidence="10" type="ORF">MWN34_06490</name>
</gene>
<comment type="catalytic activity">
    <reaction evidence="1 9">
        <text>S-adenosyl-L-methionine + a thiopurine = S-adenosyl-L-homocysteine + a thiopurine S-methylether.</text>
        <dbReference type="EC" id="2.1.1.67"/>
    </reaction>
</comment>
<keyword evidence="7 9" id="KW-0808">Transferase</keyword>
<comment type="similarity">
    <text evidence="3 9">Belongs to the class I-like SAM-binding methyltransferase superfamily. TPMT family.</text>
</comment>
<dbReference type="PROSITE" id="PS51585">
    <property type="entry name" value="SAM_MT_TPMT"/>
    <property type="match status" value="1"/>
</dbReference>
<dbReference type="HAMAP" id="MF_00812">
    <property type="entry name" value="Thiopur_methtran"/>
    <property type="match status" value="1"/>
</dbReference>
<dbReference type="InterPro" id="IPR025835">
    <property type="entry name" value="Thiopurine_S-MeTrfase"/>
</dbReference>
<dbReference type="InterPro" id="IPR029063">
    <property type="entry name" value="SAM-dependent_MTases_sf"/>
</dbReference>
<evidence type="ECO:0000256" key="3">
    <source>
        <dbReference type="ARBA" id="ARBA00008145"/>
    </source>
</evidence>
<protein>
    <recommendedName>
        <fullName evidence="4 9">Thiopurine S-methyltransferase</fullName>
        <ecNumber evidence="4 9">2.1.1.67</ecNumber>
    </recommendedName>
    <alternativeName>
        <fullName evidence="9">Thiopurine methyltransferase</fullName>
    </alternativeName>
</protein>
<evidence type="ECO:0000256" key="6">
    <source>
        <dbReference type="ARBA" id="ARBA00022603"/>
    </source>
</evidence>
<dbReference type="Proteomes" id="UP001203284">
    <property type="component" value="Unassembled WGS sequence"/>
</dbReference>
<sequence length="211" mass="22937">MDEAFWQGKWQRGEIGFHAAAPNPLLTRNLPALGLAPGARLFLPLCGKSLDIHWLLAQGHAVAGAELSRLAVEQLFSELGVEPTIRAAGTLERFEAEGLTIFVGNIFDLDAARLEPVDAIYDRAALVALPETLRTLYAAHLVALTGGAAQMLVTYQYDQSRMSGPPFSVGPAEVGRHYDALYRLTLLEEAQVEGGLRGEPARESVWHLAPR</sequence>
<dbReference type="EC" id="2.1.1.67" evidence="4 9"/>
<dbReference type="PANTHER" id="PTHR10259">
    <property type="entry name" value="THIOPURINE S-METHYLTRANSFERASE"/>
    <property type="match status" value="1"/>
</dbReference>
<evidence type="ECO:0000256" key="7">
    <source>
        <dbReference type="ARBA" id="ARBA00022679"/>
    </source>
</evidence>
<evidence type="ECO:0000313" key="10">
    <source>
        <dbReference type="EMBL" id="MCK0196559.1"/>
    </source>
</evidence>
<dbReference type="PANTHER" id="PTHR10259:SF11">
    <property type="entry name" value="THIOPURINE S-METHYLTRANSFERASE"/>
    <property type="match status" value="1"/>
</dbReference>
<dbReference type="InterPro" id="IPR008854">
    <property type="entry name" value="TPMT"/>
</dbReference>
<proteinExistence type="inferred from homology"/>
<keyword evidence="11" id="KW-1185">Reference proteome</keyword>
<feature type="binding site" evidence="9">
    <location>
        <position position="66"/>
    </location>
    <ligand>
        <name>S-adenosyl-L-methionine</name>
        <dbReference type="ChEBI" id="CHEBI:59789"/>
    </ligand>
</feature>
<dbReference type="Pfam" id="PF05724">
    <property type="entry name" value="TPMT"/>
    <property type="match status" value="1"/>
</dbReference>
<organism evidence="10 11">
    <name type="scientific">Ancylobacter crimeensis</name>
    <dbReference type="NCBI Taxonomy" id="2579147"/>
    <lineage>
        <taxon>Bacteria</taxon>
        <taxon>Pseudomonadati</taxon>
        <taxon>Pseudomonadota</taxon>
        <taxon>Alphaproteobacteria</taxon>
        <taxon>Hyphomicrobiales</taxon>
        <taxon>Xanthobacteraceae</taxon>
        <taxon>Ancylobacter</taxon>
    </lineage>
</organism>
<dbReference type="GO" id="GO:0032259">
    <property type="term" value="P:methylation"/>
    <property type="evidence" value="ECO:0007669"/>
    <property type="project" value="UniProtKB-KW"/>
</dbReference>
<dbReference type="Gene3D" id="3.40.50.150">
    <property type="entry name" value="Vaccinia Virus protein VP39"/>
    <property type="match status" value="1"/>
</dbReference>
<evidence type="ECO:0000256" key="1">
    <source>
        <dbReference type="ARBA" id="ARBA00000903"/>
    </source>
</evidence>
<dbReference type="SUPFAM" id="SSF53335">
    <property type="entry name" value="S-adenosyl-L-methionine-dependent methyltransferases"/>
    <property type="match status" value="1"/>
</dbReference>
<feature type="binding site" evidence="9">
    <location>
        <position position="123"/>
    </location>
    <ligand>
        <name>S-adenosyl-L-methionine</name>
        <dbReference type="ChEBI" id="CHEBI:59789"/>
    </ligand>
</feature>
<comment type="caution">
    <text evidence="10">The sequence shown here is derived from an EMBL/GenBank/DDBJ whole genome shotgun (WGS) entry which is preliminary data.</text>
</comment>
<dbReference type="GO" id="GO:0008119">
    <property type="term" value="F:thiopurine S-methyltransferase activity"/>
    <property type="evidence" value="ECO:0007669"/>
    <property type="project" value="UniProtKB-EC"/>
</dbReference>
<evidence type="ECO:0000256" key="9">
    <source>
        <dbReference type="HAMAP-Rule" id="MF_00812"/>
    </source>
</evidence>
<evidence type="ECO:0000313" key="11">
    <source>
        <dbReference type="Proteomes" id="UP001203284"/>
    </source>
</evidence>
<dbReference type="InterPro" id="IPR022474">
    <property type="entry name" value="Thiopur_S-MeTfrase_Se/Te_detox"/>
</dbReference>
<comment type="subcellular location">
    <subcellularLocation>
        <location evidence="2 9">Cytoplasm</location>
    </subcellularLocation>
</comment>
<evidence type="ECO:0000256" key="5">
    <source>
        <dbReference type="ARBA" id="ARBA00022490"/>
    </source>
</evidence>
<dbReference type="RefSeq" id="WP_247027776.1">
    <property type="nucleotide sequence ID" value="NZ_JALKCH010000004.1"/>
</dbReference>
<keyword evidence="8 9" id="KW-0949">S-adenosyl-L-methionine</keyword>
<name>A0ABT0D9C7_9HYPH</name>